<sequence>MQPSILISEAALYLQPTDRHHLSDYLQWIWHNYFADIPRVNEVTIDYCYPWKGRLGLIRLSVDATMTFIGINTLLQLPQVPDHVLITTIAHELVHYIHGFGSPLPRLYKHPHANKVVDRELEQRELGAYLHSCNEWIDNYWYSFYDMQRAAGWAGIQGTSSFSPRGSK</sequence>
<comment type="caution">
    <text evidence="1">The sequence shown here is derived from an EMBL/GenBank/DDBJ whole genome shotgun (WGS) entry which is preliminary data.</text>
</comment>
<dbReference type="OrthoDB" id="156968at2"/>
<organism evidence="1 2">
    <name type="scientific">Dictyobacter kobayashii</name>
    <dbReference type="NCBI Taxonomy" id="2014872"/>
    <lineage>
        <taxon>Bacteria</taxon>
        <taxon>Bacillati</taxon>
        <taxon>Chloroflexota</taxon>
        <taxon>Ktedonobacteria</taxon>
        <taxon>Ktedonobacterales</taxon>
        <taxon>Dictyobacteraceae</taxon>
        <taxon>Dictyobacter</taxon>
    </lineage>
</organism>
<dbReference type="RefSeq" id="WP_126551057.1">
    <property type="nucleotide sequence ID" value="NZ_BIFS01000001.1"/>
</dbReference>
<keyword evidence="2" id="KW-1185">Reference proteome</keyword>
<evidence type="ECO:0000313" key="2">
    <source>
        <dbReference type="Proteomes" id="UP000287188"/>
    </source>
</evidence>
<accession>A0A402AJB2</accession>
<reference evidence="2" key="1">
    <citation type="submission" date="2018-12" db="EMBL/GenBank/DDBJ databases">
        <title>Tengunoibacter tsumagoiensis gen. nov., sp. nov., Dictyobacter kobayashii sp. nov., D. alpinus sp. nov., and D. joshuensis sp. nov. and description of Dictyobacteraceae fam. nov. within the order Ktedonobacterales isolated from Tengu-no-mugimeshi.</title>
        <authorList>
            <person name="Wang C.M."/>
            <person name="Zheng Y."/>
            <person name="Sakai Y."/>
            <person name="Toyoda A."/>
            <person name="Minakuchi Y."/>
            <person name="Abe K."/>
            <person name="Yokota A."/>
            <person name="Yabe S."/>
        </authorList>
    </citation>
    <scope>NUCLEOTIDE SEQUENCE [LARGE SCALE GENOMIC DNA]</scope>
    <source>
        <strain evidence="2">Uno11</strain>
    </source>
</reference>
<gene>
    <name evidence="1" type="ORF">KDK_30070</name>
</gene>
<name>A0A402AJB2_9CHLR</name>
<protein>
    <recommendedName>
        <fullName evidence="3">SprT-like domain-containing protein</fullName>
    </recommendedName>
</protein>
<evidence type="ECO:0008006" key="3">
    <source>
        <dbReference type="Google" id="ProtNLM"/>
    </source>
</evidence>
<dbReference type="EMBL" id="BIFS01000001">
    <property type="protein sequence ID" value="GCE19207.1"/>
    <property type="molecule type" value="Genomic_DNA"/>
</dbReference>
<dbReference type="Proteomes" id="UP000287188">
    <property type="component" value="Unassembled WGS sequence"/>
</dbReference>
<proteinExistence type="predicted"/>
<dbReference type="AlphaFoldDB" id="A0A402AJB2"/>
<evidence type="ECO:0000313" key="1">
    <source>
        <dbReference type="EMBL" id="GCE19207.1"/>
    </source>
</evidence>